<evidence type="ECO:0000313" key="1">
    <source>
        <dbReference type="EMBL" id="QQN56223.1"/>
    </source>
</evidence>
<keyword evidence="2" id="KW-1185">Reference proteome</keyword>
<organism evidence="1 2">
    <name type="scientific">Anaerococcus obesiensis</name>
    <dbReference type="NCBI Taxonomy" id="1287640"/>
    <lineage>
        <taxon>Bacteria</taxon>
        <taxon>Bacillati</taxon>
        <taxon>Bacillota</taxon>
        <taxon>Tissierellia</taxon>
        <taxon>Tissierellales</taxon>
        <taxon>Peptoniphilaceae</taxon>
        <taxon>Anaerococcus</taxon>
    </lineage>
</organism>
<dbReference type="Proteomes" id="UP000595871">
    <property type="component" value="Chromosome"/>
</dbReference>
<sequence>MNDLMNFLPSYRNITNFDNGNISKRGGLGELLKGNGSGFDNHEELNSYKPFYENRDFSDVSKWAKWRNDGIKQMNGESCPFCTHNMNLESIEKQNKTISTVFKNSALKTANEVLDFYKML</sequence>
<protein>
    <submittedName>
        <fullName evidence="1">Uncharacterized protein</fullName>
    </submittedName>
</protein>
<gene>
    <name evidence="1" type="ORF">I6H46_00890</name>
</gene>
<dbReference type="KEGG" id="aob:I6H46_00890"/>
<evidence type="ECO:0000313" key="2">
    <source>
        <dbReference type="Proteomes" id="UP000595871"/>
    </source>
</evidence>
<name>A0A7T7UU24_9FIRM</name>
<accession>A0A7T7UU24</accession>
<dbReference type="AlphaFoldDB" id="A0A7T7UU24"/>
<proteinExistence type="predicted"/>
<reference evidence="1 2" key="1">
    <citation type="submission" date="2020-12" db="EMBL/GenBank/DDBJ databases">
        <title>FDA dAtabase for Regulatory Grade micrObial Sequences (FDA-ARGOS): Supporting development and validation of Infectious Disease Dx tests.</title>
        <authorList>
            <person name="Sproer C."/>
            <person name="Gronow S."/>
            <person name="Severitt S."/>
            <person name="Schroder I."/>
            <person name="Tallon L."/>
            <person name="Sadzewicz L."/>
            <person name="Zhao X."/>
            <person name="Boylan J."/>
            <person name="Ott S."/>
            <person name="Bowen H."/>
            <person name="Vavikolanu K."/>
            <person name="Mehta A."/>
            <person name="Aluvathingal J."/>
            <person name="Nadendla S."/>
            <person name="Lowell S."/>
            <person name="Myers T."/>
            <person name="Yan Y."/>
            <person name="Sichtig H."/>
        </authorList>
    </citation>
    <scope>NUCLEOTIDE SEQUENCE [LARGE SCALE GENOMIC DNA]</scope>
    <source>
        <strain evidence="1 2">FDAARGOS_989</strain>
    </source>
</reference>
<dbReference type="RefSeq" id="WP_200225920.1">
    <property type="nucleotide sequence ID" value="NZ_CP067016.1"/>
</dbReference>
<dbReference type="EMBL" id="CP067016">
    <property type="protein sequence ID" value="QQN56223.1"/>
    <property type="molecule type" value="Genomic_DNA"/>
</dbReference>